<dbReference type="InterPro" id="IPR002525">
    <property type="entry name" value="Transp_IS110-like_N"/>
</dbReference>
<evidence type="ECO:0000313" key="4">
    <source>
        <dbReference type="EMBL" id="VTU08827.1"/>
    </source>
</evidence>
<organism evidence="4 5">
    <name type="scientific">Actinobacillus porcinus</name>
    <dbReference type="NCBI Taxonomy" id="51048"/>
    <lineage>
        <taxon>Bacteria</taxon>
        <taxon>Pseudomonadati</taxon>
        <taxon>Pseudomonadota</taxon>
        <taxon>Gammaproteobacteria</taxon>
        <taxon>Pasteurellales</taxon>
        <taxon>Pasteurellaceae</taxon>
        <taxon>Actinobacillus</taxon>
    </lineage>
</organism>
<dbReference type="Pfam" id="PF01548">
    <property type="entry name" value="DEDD_Tnp_IS110"/>
    <property type="match status" value="1"/>
</dbReference>
<dbReference type="PANTHER" id="PTHR33055:SF13">
    <property type="entry name" value="TRANSPOSASE"/>
    <property type="match status" value="1"/>
</dbReference>
<accession>A0ABY6TKY2</accession>
<feature type="domain" description="Transposase IS116/IS110/IS902 C-terminal" evidence="3">
    <location>
        <begin position="192"/>
        <end position="274"/>
    </location>
</feature>
<evidence type="ECO:0000259" key="2">
    <source>
        <dbReference type="Pfam" id="PF01548"/>
    </source>
</evidence>
<evidence type="ECO:0000259" key="3">
    <source>
        <dbReference type="Pfam" id="PF02371"/>
    </source>
</evidence>
<dbReference type="Pfam" id="PF02371">
    <property type="entry name" value="Transposase_20"/>
    <property type="match status" value="1"/>
</dbReference>
<dbReference type="InterPro" id="IPR003346">
    <property type="entry name" value="Transposase_20"/>
</dbReference>
<keyword evidence="1" id="KW-0175">Coiled coil</keyword>
<dbReference type="Proteomes" id="UP000308167">
    <property type="component" value="Unassembled WGS sequence"/>
</dbReference>
<feature type="coiled-coil region" evidence="1">
    <location>
        <begin position="123"/>
        <end position="179"/>
    </location>
</feature>
<feature type="domain" description="Transposase IS110-like N-terminal" evidence="2">
    <location>
        <begin position="7"/>
        <end position="153"/>
    </location>
</feature>
<sequence length="321" mass="35907">MNDPIYCGIDIAKRNFVIGFSHQKKTKTETNNAKGIQHTLDYLSQFNVALITLEATGGLETPVAKALARAGYRVFIANPLKASEFAKSQTRAKTDAKDALNLAFYGLTCDLKGEVEHQLYIPLTEQEEQLEALVVRRRQLVDMRVAELNRLQQSHETQLNNITQHIEMLDKLIAELDKDIDDHSQHFNDKAELFSDIKGVGKNAVAVVMSHLPELGKLSSKRIASLVGVIPHPHESGEHKGKSFCSGGRAMVRNALYMAVLSAVRFEPVFKAFYGRLIAKGKAKKVVLVACMRKLLTIMNALVKRNEKWDPTRHLSTETMD</sequence>
<gene>
    <name evidence="4" type="ORF">SAMEA1410922_01667</name>
</gene>
<proteinExistence type="predicted"/>
<evidence type="ECO:0000256" key="1">
    <source>
        <dbReference type="SAM" id="Coils"/>
    </source>
</evidence>
<reference evidence="4 5" key="1">
    <citation type="submission" date="2019-05" db="EMBL/GenBank/DDBJ databases">
        <authorList>
            <consortium name="Pathogen Informatics"/>
        </authorList>
    </citation>
    <scope>NUCLEOTIDE SEQUENCE [LARGE SCALE GENOMIC DNA]</scope>
    <source>
        <strain evidence="4 5">NM319</strain>
    </source>
</reference>
<dbReference type="RefSeq" id="WP_135710693.1">
    <property type="nucleotide sequence ID" value="NZ_CABFKI010000010.1"/>
</dbReference>
<name>A0ABY6TKY2_9PAST</name>
<dbReference type="PANTHER" id="PTHR33055">
    <property type="entry name" value="TRANSPOSASE FOR INSERTION SEQUENCE ELEMENT IS1111A"/>
    <property type="match status" value="1"/>
</dbReference>
<dbReference type="InterPro" id="IPR047650">
    <property type="entry name" value="Transpos_IS110"/>
</dbReference>
<evidence type="ECO:0000313" key="5">
    <source>
        <dbReference type="Proteomes" id="UP000308167"/>
    </source>
</evidence>
<dbReference type="GeneID" id="86156044"/>
<comment type="caution">
    <text evidence="4">The sequence shown here is derived from an EMBL/GenBank/DDBJ whole genome shotgun (WGS) entry which is preliminary data.</text>
</comment>
<keyword evidence="5" id="KW-1185">Reference proteome</keyword>
<protein>
    <submittedName>
        <fullName evidence="4">Transposase</fullName>
    </submittedName>
</protein>
<dbReference type="EMBL" id="CABFKI010000010">
    <property type="protein sequence ID" value="VTU08827.1"/>
    <property type="molecule type" value="Genomic_DNA"/>
</dbReference>